<dbReference type="Pfam" id="PF00881">
    <property type="entry name" value="Nitroreductase"/>
    <property type="match status" value="1"/>
</dbReference>
<keyword evidence="3" id="KW-0479">Metal-binding</keyword>
<dbReference type="RefSeq" id="WP_284151518.1">
    <property type="nucleotide sequence ID" value="NZ_AP025516.1"/>
</dbReference>
<feature type="domain" description="4Fe-4S ferredoxin-type" evidence="7">
    <location>
        <begin position="35"/>
        <end position="64"/>
    </location>
</feature>
<keyword evidence="2" id="KW-0288">FMN</keyword>
<feature type="domain" description="4Fe-4S ferredoxin-type" evidence="7">
    <location>
        <begin position="5"/>
        <end position="34"/>
    </location>
</feature>
<dbReference type="InterPro" id="IPR017896">
    <property type="entry name" value="4Fe4S_Fe-S-bd"/>
</dbReference>
<organism evidence="8 9">
    <name type="scientific">Desulfofustis limnaeus</name>
    <dbReference type="NCBI Taxonomy" id="2740163"/>
    <lineage>
        <taxon>Bacteria</taxon>
        <taxon>Pseudomonadati</taxon>
        <taxon>Thermodesulfobacteriota</taxon>
        <taxon>Desulfobulbia</taxon>
        <taxon>Desulfobulbales</taxon>
        <taxon>Desulfocapsaceae</taxon>
        <taxon>Desulfofustis</taxon>
    </lineage>
</organism>
<protein>
    <submittedName>
        <fullName evidence="8">Nitroreductase</fullName>
    </submittedName>
</protein>
<keyword evidence="6" id="KW-0411">Iron-sulfur</keyword>
<dbReference type="InterPro" id="IPR050627">
    <property type="entry name" value="Nitroreductase/BluB"/>
</dbReference>
<keyword evidence="9" id="KW-1185">Reference proteome</keyword>
<dbReference type="Gene3D" id="3.30.70.20">
    <property type="match status" value="1"/>
</dbReference>
<gene>
    <name evidence="8" type="ORF">DPPLL_24960</name>
</gene>
<dbReference type="InterPro" id="IPR029479">
    <property type="entry name" value="Nitroreductase"/>
</dbReference>
<dbReference type="Proteomes" id="UP000830055">
    <property type="component" value="Chromosome"/>
</dbReference>
<keyword evidence="5" id="KW-0408">Iron</keyword>
<dbReference type="PANTHER" id="PTHR23026">
    <property type="entry name" value="NADPH NITROREDUCTASE"/>
    <property type="match status" value="1"/>
</dbReference>
<evidence type="ECO:0000256" key="3">
    <source>
        <dbReference type="ARBA" id="ARBA00022723"/>
    </source>
</evidence>
<dbReference type="Gene3D" id="3.40.109.10">
    <property type="entry name" value="NADH Oxidase"/>
    <property type="match status" value="1"/>
</dbReference>
<dbReference type="PANTHER" id="PTHR23026:SF90">
    <property type="entry name" value="IODOTYROSINE DEIODINASE 1"/>
    <property type="match status" value="1"/>
</dbReference>
<dbReference type="SUPFAM" id="SSF54862">
    <property type="entry name" value="4Fe-4S ferredoxins"/>
    <property type="match status" value="1"/>
</dbReference>
<reference evidence="8 9" key="1">
    <citation type="submission" date="2022-01" db="EMBL/GenBank/DDBJ databases">
        <title>Desulfofustis limnae sp. nov., a novel mesophilic sulfate-reducing bacterium isolated from marsh soil.</title>
        <authorList>
            <person name="Watanabe M."/>
            <person name="Takahashi A."/>
            <person name="Kojima H."/>
            <person name="Fukui M."/>
        </authorList>
    </citation>
    <scope>NUCLEOTIDE SEQUENCE [LARGE SCALE GENOMIC DNA]</scope>
    <source>
        <strain evidence="8 9">PPLL</strain>
    </source>
</reference>
<dbReference type="PROSITE" id="PS00198">
    <property type="entry name" value="4FE4S_FER_1"/>
    <property type="match status" value="2"/>
</dbReference>
<dbReference type="SUPFAM" id="SSF55469">
    <property type="entry name" value="FMN-dependent nitroreductase-like"/>
    <property type="match status" value="1"/>
</dbReference>
<name>A0ABM7WAW3_9BACT</name>
<dbReference type="Pfam" id="PF12838">
    <property type="entry name" value="Fer4_7"/>
    <property type="match status" value="1"/>
</dbReference>
<sequence>MDCFEPPIIAVDHCTGCGACVAICPDQVLELGDTGAARWHGEQCLLCGHCAAICPEQAVNVPSLADSLGLESGVEPVGRDGGAAAFAELVVLMRQRRSCRRFTGEPVATGVLRDLTRIGSTAPSGTNCQAWWFTILPDRCDVERLGEVTADFYRRLNKTAANRWYRLLNRLFGSGSLDTYYRRYYQSVEEALRQWYEQRIDRLFHGAPAAILVSADKRSSCPAEDALLATQNMLLAAQALGLGTCLVGFVVEAARRDHRIGRLLRMPADERLYAVIACGHPAVHFLRPAGRKRVAPRILRIGEEEKWKQGAE</sequence>
<proteinExistence type="predicted"/>
<evidence type="ECO:0000256" key="6">
    <source>
        <dbReference type="ARBA" id="ARBA00023014"/>
    </source>
</evidence>
<keyword evidence="4" id="KW-0560">Oxidoreductase</keyword>
<evidence type="ECO:0000313" key="9">
    <source>
        <dbReference type="Proteomes" id="UP000830055"/>
    </source>
</evidence>
<keyword evidence="1" id="KW-0285">Flavoprotein</keyword>
<dbReference type="PROSITE" id="PS51379">
    <property type="entry name" value="4FE4S_FER_2"/>
    <property type="match status" value="2"/>
</dbReference>
<dbReference type="InterPro" id="IPR000415">
    <property type="entry name" value="Nitroreductase-like"/>
</dbReference>
<evidence type="ECO:0000256" key="4">
    <source>
        <dbReference type="ARBA" id="ARBA00023002"/>
    </source>
</evidence>
<evidence type="ECO:0000256" key="5">
    <source>
        <dbReference type="ARBA" id="ARBA00023004"/>
    </source>
</evidence>
<evidence type="ECO:0000256" key="2">
    <source>
        <dbReference type="ARBA" id="ARBA00022643"/>
    </source>
</evidence>
<dbReference type="InterPro" id="IPR017900">
    <property type="entry name" value="4Fe4S_Fe_S_CS"/>
</dbReference>
<evidence type="ECO:0000256" key="1">
    <source>
        <dbReference type="ARBA" id="ARBA00022630"/>
    </source>
</evidence>
<dbReference type="EMBL" id="AP025516">
    <property type="protein sequence ID" value="BDD88131.1"/>
    <property type="molecule type" value="Genomic_DNA"/>
</dbReference>
<evidence type="ECO:0000313" key="8">
    <source>
        <dbReference type="EMBL" id="BDD88131.1"/>
    </source>
</evidence>
<accession>A0ABM7WAW3</accession>
<evidence type="ECO:0000259" key="7">
    <source>
        <dbReference type="PROSITE" id="PS51379"/>
    </source>
</evidence>